<keyword evidence="2" id="KW-1185">Reference proteome</keyword>
<dbReference type="AlphaFoldDB" id="A0A0L0VAW0"/>
<accession>A0A0L0VAW0</accession>
<sequence>MPSQCRQITTTSPAITQLIRKPLAQKPAPSTTKAVKCHEASLDDLPAPAFCVEQGSVQHAFFDHLTLVCGSNGNPDTIPVARLEFYLNTSNQHVQIHSNITMSPAQSSHAAAGAPSPDLIPNLPSYQLATSGLPGNYILPPMRAILPATTTFTLPGTN</sequence>
<organism evidence="1 2">
    <name type="scientific">Puccinia striiformis f. sp. tritici PST-78</name>
    <dbReference type="NCBI Taxonomy" id="1165861"/>
    <lineage>
        <taxon>Eukaryota</taxon>
        <taxon>Fungi</taxon>
        <taxon>Dikarya</taxon>
        <taxon>Basidiomycota</taxon>
        <taxon>Pucciniomycotina</taxon>
        <taxon>Pucciniomycetes</taxon>
        <taxon>Pucciniales</taxon>
        <taxon>Pucciniaceae</taxon>
        <taxon>Puccinia</taxon>
    </lineage>
</organism>
<name>A0A0L0VAW0_9BASI</name>
<protein>
    <submittedName>
        <fullName evidence="1">Uncharacterized protein</fullName>
    </submittedName>
</protein>
<reference evidence="2" key="1">
    <citation type="submission" date="2014-03" db="EMBL/GenBank/DDBJ databases">
        <title>The Genome Sequence of Puccinia striiformis f. sp. tritici PST-78.</title>
        <authorList>
            <consortium name="The Broad Institute Genome Sequencing Platform"/>
            <person name="Cuomo C."/>
            <person name="Hulbert S."/>
            <person name="Chen X."/>
            <person name="Walker B."/>
            <person name="Young S.K."/>
            <person name="Zeng Q."/>
            <person name="Gargeya S."/>
            <person name="Fitzgerald M."/>
            <person name="Haas B."/>
            <person name="Abouelleil A."/>
            <person name="Alvarado L."/>
            <person name="Arachchi H.M."/>
            <person name="Berlin A.M."/>
            <person name="Chapman S.B."/>
            <person name="Goldberg J."/>
            <person name="Griggs A."/>
            <person name="Gujja S."/>
            <person name="Hansen M."/>
            <person name="Howarth C."/>
            <person name="Imamovic A."/>
            <person name="Larimer J."/>
            <person name="McCowan C."/>
            <person name="Montmayeur A."/>
            <person name="Murphy C."/>
            <person name="Neiman D."/>
            <person name="Pearson M."/>
            <person name="Priest M."/>
            <person name="Roberts A."/>
            <person name="Saif S."/>
            <person name="Shea T."/>
            <person name="Sisk P."/>
            <person name="Sykes S."/>
            <person name="Wortman J."/>
            <person name="Nusbaum C."/>
            <person name="Birren B."/>
        </authorList>
    </citation>
    <scope>NUCLEOTIDE SEQUENCE [LARGE SCALE GENOMIC DNA]</scope>
    <source>
        <strain evidence="2">race PST-78</strain>
    </source>
</reference>
<gene>
    <name evidence="1" type="ORF">PSTG_10254</name>
</gene>
<comment type="caution">
    <text evidence="1">The sequence shown here is derived from an EMBL/GenBank/DDBJ whole genome shotgun (WGS) entry which is preliminary data.</text>
</comment>
<dbReference type="EMBL" id="AJIL01000082">
    <property type="protein sequence ID" value="KNE96422.1"/>
    <property type="molecule type" value="Genomic_DNA"/>
</dbReference>
<dbReference type="Proteomes" id="UP000054564">
    <property type="component" value="Unassembled WGS sequence"/>
</dbReference>
<evidence type="ECO:0000313" key="1">
    <source>
        <dbReference type="EMBL" id="KNE96422.1"/>
    </source>
</evidence>
<evidence type="ECO:0000313" key="2">
    <source>
        <dbReference type="Proteomes" id="UP000054564"/>
    </source>
</evidence>
<proteinExistence type="predicted"/>